<dbReference type="AlphaFoldDB" id="B3PGY2"/>
<dbReference type="Proteomes" id="UP000001036">
    <property type="component" value="Chromosome"/>
</dbReference>
<dbReference type="HOGENOM" id="CLU_3388704_0_0_6"/>
<protein>
    <submittedName>
        <fullName evidence="1">Uncharacterized protein</fullName>
    </submittedName>
</protein>
<reference evidence="1 2" key="1">
    <citation type="journal article" date="2008" name="J. Bacteriol.">
        <title>Insights into plant cell wall degradation from the genome sequence of the soil bacterium Cellvibrio japonicus.</title>
        <authorList>
            <person name="Deboy R.T."/>
            <person name="Mongodin E.F."/>
            <person name="Fouts D.E."/>
            <person name="Tailford L.E."/>
            <person name="Khouri H."/>
            <person name="Emerson J.B."/>
            <person name="Mohamoud Y."/>
            <person name="Watkins K."/>
            <person name="Henrissat B."/>
            <person name="Gilbert H.J."/>
            <person name="Nelson K.E."/>
        </authorList>
    </citation>
    <scope>NUCLEOTIDE SEQUENCE [LARGE SCALE GENOMIC DNA]</scope>
    <source>
        <strain evidence="1 2">Ueda107</strain>
    </source>
</reference>
<accession>B3PGY2</accession>
<dbReference type="EMBL" id="CP000934">
    <property type="protein sequence ID" value="ACE85790.1"/>
    <property type="molecule type" value="Genomic_DNA"/>
</dbReference>
<organism evidence="1 2">
    <name type="scientific">Cellvibrio japonicus (strain Ueda107)</name>
    <name type="common">Pseudomonas fluorescens subsp. cellulosa</name>
    <dbReference type="NCBI Taxonomy" id="498211"/>
    <lineage>
        <taxon>Bacteria</taxon>
        <taxon>Pseudomonadati</taxon>
        <taxon>Pseudomonadota</taxon>
        <taxon>Gammaproteobacteria</taxon>
        <taxon>Cellvibrionales</taxon>
        <taxon>Cellvibrionaceae</taxon>
        <taxon>Cellvibrio</taxon>
    </lineage>
</organism>
<evidence type="ECO:0000313" key="1">
    <source>
        <dbReference type="EMBL" id="ACE85790.1"/>
    </source>
</evidence>
<gene>
    <name evidence="1" type="ordered locus">CJA_3576</name>
</gene>
<keyword evidence="2" id="KW-1185">Reference proteome</keyword>
<sequence>MLAYGHLAYLLELIHLIRWIMKMLLLFRQVIE</sequence>
<proteinExistence type="predicted"/>
<name>B3PGY2_CELJU</name>
<dbReference type="KEGG" id="cja:CJA_3576"/>
<evidence type="ECO:0000313" key="2">
    <source>
        <dbReference type="Proteomes" id="UP000001036"/>
    </source>
</evidence>